<keyword evidence="3" id="KW-0547">Nucleotide-binding</keyword>
<protein>
    <submittedName>
        <fullName evidence="7">ATP-binding cassette domain-containing protein</fullName>
    </submittedName>
</protein>
<dbReference type="InterPro" id="IPR017871">
    <property type="entry name" value="ABC_transporter-like_CS"/>
</dbReference>
<dbReference type="Proteomes" id="UP000466794">
    <property type="component" value="Unassembled WGS sequence"/>
</dbReference>
<dbReference type="PROSITE" id="PS50893">
    <property type="entry name" value="ABC_TRANSPORTER_2"/>
    <property type="match status" value="1"/>
</dbReference>
<dbReference type="InterPro" id="IPR003439">
    <property type="entry name" value="ABC_transporter-like_ATP-bd"/>
</dbReference>
<dbReference type="PANTHER" id="PTHR42711:SF16">
    <property type="entry name" value="ABC TRANSPORTER ATP-BINDING PROTEIN"/>
    <property type="match status" value="1"/>
</dbReference>
<dbReference type="GO" id="GO:0016887">
    <property type="term" value="F:ATP hydrolysis activity"/>
    <property type="evidence" value="ECO:0007669"/>
    <property type="project" value="InterPro"/>
</dbReference>
<evidence type="ECO:0000256" key="1">
    <source>
        <dbReference type="ARBA" id="ARBA00004202"/>
    </source>
</evidence>
<keyword evidence="5" id="KW-0046">Antibiotic resistance</keyword>
<dbReference type="InterPro" id="IPR003593">
    <property type="entry name" value="AAA+_ATPase"/>
</dbReference>
<keyword evidence="4 7" id="KW-0067">ATP-binding</keyword>
<dbReference type="Gene3D" id="3.40.50.300">
    <property type="entry name" value="P-loop containing nucleotide triphosphate hydrolases"/>
    <property type="match status" value="1"/>
</dbReference>
<comment type="caution">
    <text evidence="7">The sequence shown here is derived from an EMBL/GenBank/DDBJ whole genome shotgun (WGS) entry which is preliminary data.</text>
</comment>
<sequence length="307" mass="33719">MPPERTVAVEARQLVKRYRGVAVVDEVGFEVAHGEVFGLLGPNGAGKTTTIEIVQGLRRADAGSVRVLGLDPIADIARLRDRIGSQLQNSALPDRLRVWEALDLFSAMSGRSGDWRPLLEQWGLAEQRDTPFAQLSGGQRQRLFVALALRSAPEVVFLDEMTTGLDPAARRIAWDMVRAVADRGTTVVLVTHFMDEAEHLCDRVAVLRAGRLAAVGTPDELVQRYAPRMRVQFRSHDADLGWLESIPGLEQVHRSDGAVELVGVDPMLVRTCAELVRRGCDTRGLRVRQADLEDAFLAITGTRAGES</sequence>
<proteinExistence type="predicted"/>
<dbReference type="EMBL" id="WRPP01000009">
    <property type="protein sequence ID" value="MVU82369.1"/>
    <property type="molecule type" value="Genomic_DNA"/>
</dbReference>
<accession>A0A7K1V7D3</accession>
<keyword evidence="8" id="KW-1185">Reference proteome</keyword>
<comment type="subcellular location">
    <subcellularLocation>
        <location evidence="1">Cell membrane</location>
        <topology evidence="1">Peripheral membrane protein</topology>
    </subcellularLocation>
</comment>
<reference evidence="7 8" key="1">
    <citation type="submission" date="2019-12" db="EMBL/GenBank/DDBJ databases">
        <title>Nocardia sp. nov. ET3-3 isolated from soil.</title>
        <authorList>
            <person name="Kanchanasin P."/>
            <person name="Tanasupawat S."/>
            <person name="Yuki M."/>
            <person name="Kudo T."/>
        </authorList>
    </citation>
    <scope>NUCLEOTIDE SEQUENCE [LARGE SCALE GENOMIC DNA]</scope>
    <source>
        <strain evidence="7 8">ET3-3</strain>
    </source>
</reference>
<dbReference type="PROSITE" id="PS00211">
    <property type="entry name" value="ABC_TRANSPORTER_1"/>
    <property type="match status" value="1"/>
</dbReference>
<evidence type="ECO:0000313" key="7">
    <source>
        <dbReference type="EMBL" id="MVU82369.1"/>
    </source>
</evidence>
<evidence type="ECO:0000256" key="5">
    <source>
        <dbReference type="ARBA" id="ARBA00023251"/>
    </source>
</evidence>
<feature type="domain" description="ABC transporter" evidence="6">
    <location>
        <begin position="9"/>
        <end position="234"/>
    </location>
</feature>
<dbReference type="SUPFAM" id="SSF52540">
    <property type="entry name" value="P-loop containing nucleoside triphosphate hydrolases"/>
    <property type="match status" value="1"/>
</dbReference>
<gene>
    <name evidence="7" type="ORF">GPX89_34705</name>
</gene>
<evidence type="ECO:0000259" key="6">
    <source>
        <dbReference type="PROSITE" id="PS50893"/>
    </source>
</evidence>
<name>A0A7K1V7D3_9NOCA</name>
<dbReference type="AlphaFoldDB" id="A0A7K1V7D3"/>
<evidence type="ECO:0000256" key="3">
    <source>
        <dbReference type="ARBA" id="ARBA00022741"/>
    </source>
</evidence>
<dbReference type="SMART" id="SM00382">
    <property type="entry name" value="AAA"/>
    <property type="match status" value="1"/>
</dbReference>
<evidence type="ECO:0000256" key="4">
    <source>
        <dbReference type="ARBA" id="ARBA00022840"/>
    </source>
</evidence>
<dbReference type="InterPro" id="IPR027417">
    <property type="entry name" value="P-loop_NTPase"/>
</dbReference>
<keyword evidence="2" id="KW-0813">Transport</keyword>
<dbReference type="CDD" id="cd03230">
    <property type="entry name" value="ABC_DR_subfamily_A"/>
    <property type="match status" value="1"/>
</dbReference>
<dbReference type="PANTHER" id="PTHR42711">
    <property type="entry name" value="ABC TRANSPORTER ATP-BINDING PROTEIN"/>
    <property type="match status" value="1"/>
</dbReference>
<dbReference type="GO" id="GO:0046677">
    <property type="term" value="P:response to antibiotic"/>
    <property type="evidence" value="ECO:0007669"/>
    <property type="project" value="UniProtKB-KW"/>
</dbReference>
<dbReference type="GO" id="GO:0005886">
    <property type="term" value="C:plasma membrane"/>
    <property type="evidence" value="ECO:0007669"/>
    <property type="project" value="UniProtKB-SubCell"/>
</dbReference>
<dbReference type="GO" id="GO:0005524">
    <property type="term" value="F:ATP binding"/>
    <property type="evidence" value="ECO:0007669"/>
    <property type="project" value="UniProtKB-KW"/>
</dbReference>
<evidence type="ECO:0000313" key="8">
    <source>
        <dbReference type="Proteomes" id="UP000466794"/>
    </source>
</evidence>
<organism evidence="7 8">
    <name type="scientific">Nocardia terrae</name>
    <dbReference type="NCBI Taxonomy" id="2675851"/>
    <lineage>
        <taxon>Bacteria</taxon>
        <taxon>Bacillati</taxon>
        <taxon>Actinomycetota</taxon>
        <taxon>Actinomycetes</taxon>
        <taxon>Mycobacteriales</taxon>
        <taxon>Nocardiaceae</taxon>
        <taxon>Nocardia</taxon>
    </lineage>
</organism>
<dbReference type="Pfam" id="PF00005">
    <property type="entry name" value="ABC_tran"/>
    <property type="match status" value="1"/>
</dbReference>
<dbReference type="InterPro" id="IPR050763">
    <property type="entry name" value="ABC_transporter_ATP-binding"/>
</dbReference>
<evidence type="ECO:0000256" key="2">
    <source>
        <dbReference type="ARBA" id="ARBA00022448"/>
    </source>
</evidence>
<dbReference type="RefSeq" id="WP_157391986.1">
    <property type="nucleotide sequence ID" value="NZ_WRPP01000009.1"/>
</dbReference>